<dbReference type="STRING" id="1297742.A176_002918"/>
<dbReference type="InterPro" id="IPR049874">
    <property type="entry name" value="ROK_cs"/>
</dbReference>
<evidence type="ECO:0000256" key="1">
    <source>
        <dbReference type="SAM" id="MobiDB-lite"/>
    </source>
</evidence>
<dbReference type="PROSITE" id="PS51257">
    <property type="entry name" value="PROKAR_LIPOPROTEIN"/>
    <property type="match status" value="1"/>
</dbReference>
<dbReference type="PATRIC" id="fig|1297742.4.peg.2946"/>
<dbReference type="PANTHER" id="PTHR46580">
    <property type="entry name" value="SENSOR KINASE-RELATED"/>
    <property type="match status" value="1"/>
</dbReference>
<organism evidence="2 3">
    <name type="scientific">Pseudomyxococcus hansupus</name>
    <dbReference type="NCBI Taxonomy" id="1297742"/>
    <lineage>
        <taxon>Bacteria</taxon>
        <taxon>Pseudomonadati</taxon>
        <taxon>Myxococcota</taxon>
        <taxon>Myxococcia</taxon>
        <taxon>Myxococcales</taxon>
        <taxon>Cystobacterineae</taxon>
        <taxon>Myxococcaceae</taxon>
        <taxon>Pseudomyxococcus</taxon>
    </lineage>
</organism>
<dbReference type="Gene3D" id="2.40.128.340">
    <property type="match status" value="2"/>
</dbReference>
<gene>
    <name evidence="2" type="ORF">A176_002918</name>
</gene>
<name>A0A0H4WRA2_9BACT</name>
<dbReference type="eggNOG" id="COG0791">
    <property type="taxonomic scope" value="Bacteria"/>
</dbReference>
<dbReference type="SUPFAM" id="SSF69318">
    <property type="entry name" value="Integrin alpha N-terminal domain"/>
    <property type="match status" value="2"/>
</dbReference>
<feature type="region of interest" description="Disordered" evidence="1">
    <location>
        <begin position="35"/>
        <end position="64"/>
    </location>
</feature>
<protein>
    <submittedName>
        <fullName evidence="2">Fibronectin type III domain protein</fullName>
    </submittedName>
</protein>
<dbReference type="PROSITE" id="PS01125">
    <property type="entry name" value="ROK"/>
    <property type="match status" value="1"/>
</dbReference>
<evidence type="ECO:0000313" key="2">
    <source>
        <dbReference type="EMBL" id="AKQ66006.1"/>
    </source>
</evidence>
<proteinExistence type="predicted"/>
<evidence type="ECO:0000313" key="3">
    <source>
        <dbReference type="Proteomes" id="UP000009026"/>
    </source>
</evidence>
<dbReference type="OrthoDB" id="5487371at2"/>
<accession>A0A0H4WRA2</accession>
<reference evidence="2 3" key="1">
    <citation type="journal article" date="2016" name="PLoS ONE">
        <title>Complete Genome Sequence and Comparative Genomics of a Novel Myxobacterium Myxococcus hansupus.</title>
        <authorList>
            <person name="Sharma G."/>
            <person name="Narwani T."/>
            <person name="Subramanian S."/>
        </authorList>
    </citation>
    <scope>NUCLEOTIDE SEQUENCE [LARGE SCALE GENOMIC DNA]</scope>
    <source>
        <strain evidence="3">mixupus</strain>
    </source>
</reference>
<dbReference type="AlphaFoldDB" id="A0A0H4WRA2"/>
<dbReference type="InterPro" id="IPR028994">
    <property type="entry name" value="Integrin_alpha_N"/>
</dbReference>
<keyword evidence="3" id="KW-1185">Reference proteome</keyword>
<dbReference type="EMBL" id="CP012109">
    <property type="protein sequence ID" value="AKQ66006.1"/>
    <property type="molecule type" value="Genomic_DNA"/>
</dbReference>
<dbReference type="RefSeq" id="WP_002640807.1">
    <property type="nucleotide sequence ID" value="NZ_CP012109.1"/>
</dbReference>
<dbReference type="Proteomes" id="UP000009026">
    <property type="component" value="Chromosome"/>
</dbReference>
<dbReference type="KEGG" id="mym:A176_002918"/>
<sequence length="1143" mass="125081">MNREFENPNRSLGLCFSALILGTSLMGWVGCSRTDSESSQLSETPEPKWSESSYSSEADGGPCDQDNCPSFRNTAVFPTGMSADAGWFGAPNRRAVGDFTGDRRDGGFDDIVYFGNEGEILLLRGTGDGFVSEGDTLTGLTMALGWFGHPERRLVGDFNADGKDDIAFFANNGDVTIWKSTGNGFVHGGVFPTPFTFADGWFDHPERRATGNFDADGGTDIVYFDADGNVRVWGFGPDGFSQRSETDVALDVDAGWFGHWGRRLVGRFHDEHPGDDIAFFSNDGVVQLWASTAIGFQYVGETETGLTLESGWFSAPGRRLVGDFNGDGLSDFAAFDGSGSIGVWLGTGRGFAYAGSTKSPHGGATWFSAPEQRLAGQFSGDDRTDLAFIDESIHLWRAGHLLLDAPIRSGTQGIVPLHMQESYSNEDVILHMPRIFRSFINGSSASYTDPLIYPQEQKGRYFISTLGSAGAVNAADNEIRTGDFPGTGREEPQKLEFDERSFLHTTDPALLMAVSDGASKIVVTWQHDRRIGRQDPVLGVYGIPSTASAPATYEVHRYVGAVDMSTADWWELVPFSLWQSGIADAPESLLVEDNAPPSVGSTVCYQVKTSQAGLARPYSLPACITHTGSASPTFRLVAANTEVQGGTAVTSHPHWSRLSCPYTDSEGLARYAVTADVSVALRVPSTFNPASYTFKLVRYGLINYQIFGRISDDTTLSVDGSQLASGILRLHAEDREFLTCPMRHVPNGKEAIIYRVEATRHVLGTEIPAGWFPSISEYLSTRFHNRIGDRFWNGDNTNPASSHWQSQMSLVVEEAEVQGYNTIFLDEFRPEKPCINSPKGANHEAPAVEYERFCQNLGQPNAEDAWSLALEKFGLGLQTRHPNMRFIGNAIVHEAPEDPVSARISRGIDTALSEIHGGMFEGCFWSGPEQPLGSTWRAHLDEVADQHQRGKSVLCFPAIHNMYDLEISEKFRLFSLASFLLAYEPLGERMWLGLWDFNPTWAQPVGGPRNYLNEFPEYALRLGDALGPHVAVAGHSEFVRMRSFEHGVVYVNAADTPALISLPNNRVLMKLGLSRIEVGPRCLANNICAGAGSCFGRNEGEFCDHAPAWSNGRVLFEEAASQTLIPPGAGVLLFDKEHFSRVD</sequence>